<protein>
    <submittedName>
        <fullName evidence="1">Uncharacterized protein</fullName>
    </submittedName>
</protein>
<accession>A0ABW2LMG2</accession>
<proteinExistence type="predicted"/>
<dbReference type="RefSeq" id="WP_380669058.1">
    <property type="nucleotide sequence ID" value="NZ_JBHTCJ010000007.1"/>
</dbReference>
<comment type="caution">
    <text evidence="1">The sequence shown here is derived from an EMBL/GenBank/DDBJ whole genome shotgun (WGS) entry which is preliminary data.</text>
</comment>
<evidence type="ECO:0000313" key="1">
    <source>
        <dbReference type="EMBL" id="MFC7342805.1"/>
    </source>
</evidence>
<organism evidence="1 2">
    <name type="scientific">Saccharopolyspora griseoalba</name>
    <dbReference type="NCBI Taxonomy" id="1431848"/>
    <lineage>
        <taxon>Bacteria</taxon>
        <taxon>Bacillati</taxon>
        <taxon>Actinomycetota</taxon>
        <taxon>Actinomycetes</taxon>
        <taxon>Pseudonocardiales</taxon>
        <taxon>Pseudonocardiaceae</taxon>
        <taxon>Saccharopolyspora</taxon>
    </lineage>
</organism>
<evidence type="ECO:0000313" key="2">
    <source>
        <dbReference type="Proteomes" id="UP001596504"/>
    </source>
</evidence>
<dbReference type="Proteomes" id="UP001596504">
    <property type="component" value="Unassembled WGS sequence"/>
</dbReference>
<keyword evidence="2" id="KW-1185">Reference proteome</keyword>
<name>A0ABW2LMG2_9PSEU</name>
<dbReference type="EMBL" id="JBHTCJ010000007">
    <property type="protein sequence ID" value="MFC7342805.1"/>
    <property type="molecule type" value="Genomic_DNA"/>
</dbReference>
<gene>
    <name evidence="1" type="ORF">ACFQRI_15490</name>
</gene>
<sequence>MESADLRRRLLRLWRGAVRTWDVCVEAEERRQLQLRPWEESYLHWSWRDGRWVLHGQYPPPDGVWRYGSTRWGWCQHADDE</sequence>
<reference evidence="2" key="1">
    <citation type="journal article" date="2019" name="Int. J. Syst. Evol. Microbiol.">
        <title>The Global Catalogue of Microorganisms (GCM) 10K type strain sequencing project: providing services to taxonomists for standard genome sequencing and annotation.</title>
        <authorList>
            <consortium name="The Broad Institute Genomics Platform"/>
            <consortium name="The Broad Institute Genome Sequencing Center for Infectious Disease"/>
            <person name="Wu L."/>
            <person name="Ma J."/>
        </authorList>
    </citation>
    <scope>NUCLEOTIDE SEQUENCE [LARGE SCALE GENOMIC DNA]</scope>
    <source>
        <strain evidence="2">WLHS5</strain>
    </source>
</reference>